<feature type="region of interest" description="Disordered" evidence="3">
    <location>
        <begin position="608"/>
        <end position="635"/>
    </location>
</feature>
<evidence type="ECO:0000259" key="4">
    <source>
        <dbReference type="Pfam" id="PF05567"/>
    </source>
</evidence>
<dbReference type="InterPro" id="IPR008707">
    <property type="entry name" value="B-propeller_PilY1"/>
</dbReference>
<gene>
    <name evidence="5" type="ORF">CtesDRAFT_PD3960</name>
</gene>
<dbReference type="Pfam" id="PF05567">
    <property type="entry name" value="T4P_PilY1"/>
    <property type="match status" value="1"/>
</dbReference>
<sequence length="1477" mass="157803" precursor="true">MNTAMLTSPLKKISWKYWLQNKSRVWIAGSCALLAAVASFIAIGSSTPPSIPAVTLATEPLYAATTVDKPTMALALSVEFPTVGAQYVTTGSTDDTYSPDTEYLGYYDAEACYNYNDAPTEAIPTGFVKADYKRFDRVGKATGRKCADAFSGNFLNWSSSSAIDMLRLALSGGDRYIDTPSLTILQRAVLPNGDPICMWNTSNFQAKQLKRNLVANGTYGGAVPQKMVAAAGNNDIYVANTLNRIYFGTTRTQDGVCTNTSSYTLTAAINGIGPITSGTSLPVPNTPCASENGTCTTTGTQEIWYGASNKWFRAPANGRISCSNTTFGDPISGTAKACYLVPYTGSWTPASTANTLNTDGFFYSRVQVCNASSGTLQDARDYNLCRQYPNGNYKPTGVIQKYSDQLRLAAFGYLMDQTASYNNGRYGGVLRAPMKYVGNKTYDVQGQDNTPTGGNPKAEWDANTGVFAANPENDPLNISGVINYLNKFGRTGPTPGRYKRYDPVGEMYYQSLRYLQGLAPTPDAVSNITTDMQDGFPVYTSWPEDPYGGARSDTADYSCLKSNIVVIGDINTHDGNWRNIPTTDNKTSNVPNFRDWHGTVRSFETNASSNYLDGQGASRTTGNPNGANNSVPSSSQTSQIMGYAYWAHTHDIRGNDWTTGAANPLLANGSTPTPATKRRPGLRIKTYLFDVNENGAQNNDNTRRFSNQFFMAAKYGGFESDPSNPGSRPYNTYGNPFKRQDGTNDNNVWQKSATPGEASSYYLQSKARDVLNAFDEIFSRASTSARSIAGVATPSSTVTSTNGSVIYSANFDTSNWSGDVVAEPIVVGSNNQVSVSAPLWRASERLTTMTSPAVNRNIFVGTGSSTSNPPATAFTWDTINSTLQSQLSKASPSSTADAKGQQRLNFLRGDRSLEGNPFRVRSTLLGDISNSNVVYSGAPSKAYSGTGYTAFRTSYDNRTAAVFAGANDGMLHAFNANNGNELFAYIPSWLGPRLSALAEPEFTNNHQSYVDAPLTVGEAQVASSGASTDWKTVLVGGTGGGGSGVFALDVSNPSSFTANNVMWEFTRANDSDMGQVTGQPQILKLRTDDGTGSATYRWFAVVGSGVNNYRPETTGGPFSSTGNPALFLLALDKQPTASWAEGTNYYKIPLPADSTLTSTNATGLTNFTPLYGSNGEVTDIYAGDLHGNLWKLTFSGKTPANWNLNALSYFNKGTSGSPQPYPFYIARDGSSTPKVQPITAAPTIFSGPKVNGIETFYVAFGTGKFLEASDKISTTTNSFYVVYDNGSTTKDNSPASASVITDRGRLAVATVNSTTKTISVPAFTWGRASSTSDSSQRSGWYFDFPVAGEKSVSAISNIGLLNAAFNTLIPGSPGATAGACTNNQGSGNAYSLNIATGAGAYIPSNVGVLGPAIFFVNQDETTVSASDSTGRRVRTITQRGLNIGQSGASASGQATQIAQTIGRLSWRQIHNYQDMKN</sequence>
<feature type="domain" description="PilY1 beta-propeller" evidence="4">
    <location>
        <begin position="925"/>
        <end position="1317"/>
    </location>
</feature>
<organism evidence="5 6">
    <name type="scientific">Comamonas testosteroni (strain DSM 14576 / KF-1)</name>
    <name type="common">Pseudomonas testosteroni</name>
    <dbReference type="NCBI Taxonomy" id="399795"/>
    <lineage>
        <taxon>Bacteria</taxon>
        <taxon>Pseudomonadati</taxon>
        <taxon>Pseudomonadota</taxon>
        <taxon>Betaproteobacteria</taxon>
        <taxon>Burkholderiales</taxon>
        <taxon>Comamonadaceae</taxon>
        <taxon>Comamonas</taxon>
    </lineage>
</organism>
<dbReference type="Proteomes" id="UP000003039">
    <property type="component" value="Unassembled WGS sequence"/>
</dbReference>
<dbReference type="GO" id="GO:0046872">
    <property type="term" value="F:metal ion binding"/>
    <property type="evidence" value="ECO:0007669"/>
    <property type="project" value="UniProtKB-KW"/>
</dbReference>
<keyword evidence="1" id="KW-0479">Metal-binding</keyword>
<evidence type="ECO:0000256" key="3">
    <source>
        <dbReference type="SAM" id="MobiDB-lite"/>
    </source>
</evidence>
<comment type="caution">
    <text evidence="5">The sequence shown here is derived from an EMBL/GenBank/DDBJ whole genome shotgun (WGS) entry which is preliminary data.</text>
</comment>
<dbReference type="RefSeq" id="WP_003057851.1">
    <property type="nucleotide sequence ID" value="NZ_AAUJ02000001.1"/>
</dbReference>
<evidence type="ECO:0000256" key="2">
    <source>
        <dbReference type="ARBA" id="ARBA00022837"/>
    </source>
</evidence>
<keyword evidence="2" id="KW-0106">Calcium</keyword>
<evidence type="ECO:0000313" key="6">
    <source>
        <dbReference type="Proteomes" id="UP000003039"/>
    </source>
</evidence>
<dbReference type="EMBL" id="AAUJ02000001">
    <property type="protein sequence ID" value="EED69012.1"/>
    <property type="molecule type" value="Genomic_DNA"/>
</dbReference>
<proteinExistence type="predicted"/>
<evidence type="ECO:0000313" key="5">
    <source>
        <dbReference type="EMBL" id="EED69012.1"/>
    </source>
</evidence>
<name>B7WRV8_COMTK</name>
<dbReference type="eggNOG" id="COG3419">
    <property type="taxonomic scope" value="Bacteria"/>
</dbReference>
<reference evidence="5 6" key="1">
    <citation type="journal article" date="2004" name="Appl. Environ. Microbiol.">
        <title>Mineralization of individual congeners of linear alkylbenzenesulfonate by defined pairs of heterotrophic bacteria.</title>
        <authorList>
            <person name="Schleheck D."/>
            <person name="Knepper T.P."/>
            <person name="Fischer K."/>
            <person name="Cook A.M."/>
        </authorList>
    </citation>
    <scope>NUCLEOTIDE SEQUENCE [LARGE SCALE GENOMIC DNA]</scope>
    <source>
        <strain evidence="6">DSM 14576 / KF-1</strain>
    </source>
</reference>
<accession>B7WRV8</accession>
<protein>
    <submittedName>
        <fullName evidence="5">Tfp pilus assembly protein tip-associated adhesin PilY1-like protein</fullName>
    </submittedName>
</protein>
<evidence type="ECO:0000256" key="1">
    <source>
        <dbReference type="ARBA" id="ARBA00022723"/>
    </source>
</evidence>